<sequence>MIEMMEKRHQAYAKDARNRESKFTTSRQKWGSLCQRKDEKQHGLAEDVKLSAWWEAFHSVDRLGLVFELAQQNVDYMQGHPTIGSADALPPPHLDPYGWGIHIYMPGLGQTHGSGGRHGLQGAHARVLFYLQLRASLTRAQPFLTACITNQPQRDADEFVWAEMPNERFDAVEAKESQFRSPLHRLMHRIISTSITHRRGCKKVSRDDMFYMWALSDPSRFLNLPFTLAVF</sequence>
<evidence type="ECO:0000313" key="1">
    <source>
        <dbReference type="EMBL" id="KAI3739826.1"/>
    </source>
</evidence>
<evidence type="ECO:0000313" key="2">
    <source>
        <dbReference type="Proteomes" id="UP001055811"/>
    </source>
</evidence>
<reference evidence="2" key="1">
    <citation type="journal article" date="2022" name="Mol. Ecol. Resour.">
        <title>The genomes of chicory, endive, great burdock and yacon provide insights into Asteraceae palaeo-polyploidization history and plant inulin production.</title>
        <authorList>
            <person name="Fan W."/>
            <person name="Wang S."/>
            <person name="Wang H."/>
            <person name="Wang A."/>
            <person name="Jiang F."/>
            <person name="Liu H."/>
            <person name="Zhao H."/>
            <person name="Xu D."/>
            <person name="Zhang Y."/>
        </authorList>
    </citation>
    <scope>NUCLEOTIDE SEQUENCE [LARGE SCALE GENOMIC DNA]</scope>
    <source>
        <strain evidence="2">cv. Punajuju</strain>
    </source>
</reference>
<comment type="caution">
    <text evidence="1">The sequence shown here is derived from an EMBL/GenBank/DDBJ whole genome shotgun (WGS) entry which is preliminary data.</text>
</comment>
<dbReference type="Proteomes" id="UP001055811">
    <property type="component" value="Linkage Group LG05"/>
</dbReference>
<accession>A0ACB9D0F1</accession>
<reference evidence="1 2" key="2">
    <citation type="journal article" date="2022" name="Mol. Ecol. Resour.">
        <title>The genomes of chicory, endive, great burdock and yacon provide insights into Asteraceae paleo-polyploidization history and plant inulin production.</title>
        <authorList>
            <person name="Fan W."/>
            <person name="Wang S."/>
            <person name="Wang H."/>
            <person name="Wang A."/>
            <person name="Jiang F."/>
            <person name="Liu H."/>
            <person name="Zhao H."/>
            <person name="Xu D."/>
            <person name="Zhang Y."/>
        </authorList>
    </citation>
    <scope>NUCLEOTIDE SEQUENCE [LARGE SCALE GENOMIC DNA]</scope>
    <source>
        <strain evidence="2">cv. Punajuju</strain>
        <tissue evidence="1">Leaves</tissue>
    </source>
</reference>
<organism evidence="1 2">
    <name type="scientific">Cichorium intybus</name>
    <name type="common">Chicory</name>
    <dbReference type="NCBI Taxonomy" id="13427"/>
    <lineage>
        <taxon>Eukaryota</taxon>
        <taxon>Viridiplantae</taxon>
        <taxon>Streptophyta</taxon>
        <taxon>Embryophyta</taxon>
        <taxon>Tracheophyta</taxon>
        <taxon>Spermatophyta</taxon>
        <taxon>Magnoliopsida</taxon>
        <taxon>eudicotyledons</taxon>
        <taxon>Gunneridae</taxon>
        <taxon>Pentapetalae</taxon>
        <taxon>asterids</taxon>
        <taxon>campanulids</taxon>
        <taxon>Asterales</taxon>
        <taxon>Asteraceae</taxon>
        <taxon>Cichorioideae</taxon>
        <taxon>Cichorieae</taxon>
        <taxon>Cichoriinae</taxon>
        <taxon>Cichorium</taxon>
    </lineage>
</organism>
<keyword evidence="2" id="KW-1185">Reference proteome</keyword>
<dbReference type="EMBL" id="CM042013">
    <property type="protein sequence ID" value="KAI3739826.1"/>
    <property type="molecule type" value="Genomic_DNA"/>
</dbReference>
<name>A0ACB9D0F1_CICIN</name>
<gene>
    <name evidence="1" type="ORF">L2E82_30238</name>
</gene>
<proteinExistence type="predicted"/>
<protein>
    <submittedName>
        <fullName evidence="1">Uncharacterized protein</fullName>
    </submittedName>
</protein>